<evidence type="ECO:0000256" key="7">
    <source>
        <dbReference type="SAM" id="Phobius"/>
    </source>
</evidence>
<dbReference type="PROSITE" id="PS50929">
    <property type="entry name" value="ABC_TM1F"/>
    <property type="match status" value="1"/>
</dbReference>
<reference evidence="9" key="1">
    <citation type="journal article" date="2018" name="DNA Res.">
        <title>Multiple hybrid de novo genome assembly of finger millet, an orphan allotetraploid crop.</title>
        <authorList>
            <person name="Hatakeyama M."/>
            <person name="Aluri S."/>
            <person name="Balachadran M.T."/>
            <person name="Sivarajan S.R."/>
            <person name="Patrignani A."/>
            <person name="Gruter S."/>
            <person name="Poveda L."/>
            <person name="Shimizu-Inatsugi R."/>
            <person name="Baeten J."/>
            <person name="Francoijs K.J."/>
            <person name="Nataraja K.N."/>
            <person name="Reddy Y.A.N."/>
            <person name="Phadnis S."/>
            <person name="Ravikumar R.L."/>
            <person name="Schlapbach R."/>
            <person name="Sreeman S.M."/>
            <person name="Shimizu K.K."/>
        </authorList>
    </citation>
    <scope>NUCLEOTIDE SEQUENCE</scope>
</reference>
<dbReference type="InterPro" id="IPR050173">
    <property type="entry name" value="ABC_transporter_C-like"/>
</dbReference>
<dbReference type="SUPFAM" id="SSF52540">
    <property type="entry name" value="P-loop containing nucleoside triphosphate hydrolases"/>
    <property type="match status" value="2"/>
</dbReference>
<feature type="transmembrane region" description="Helical" evidence="7">
    <location>
        <begin position="55"/>
        <end position="76"/>
    </location>
</feature>
<evidence type="ECO:0000256" key="3">
    <source>
        <dbReference type="ARBA" id="ARBA00022741"/>
    </source>
</evidence>
<evidence type="ECO:0000256" key="6">
    <source>
        <dbReference type="ARBA" id="ARBA00023136"/>
    </source>
</evidence>
<dbReference type="InterPro" id="IPR036640">
    <property type="entry name" value="ABC1_TM_sf"/>
</dbReference>
<proteinExistence type="predicted"/>
<feature type="transmembrane region" description="Helical" evidence="7">
    <location>
        <begin position="546"/>
        <end position="564"/>
    </location>
</feature>
<dbReference type="Gene3D" id="3.40.50.300">
    <property type="entry name" value="P-loop containing nucleotide triphosphate hydrolases"/>
    <property type="match status" value="4"/>
</dbReference>
<sequence>MAPLLDLGKRKALDLDDVPFLDDSDSVHGISPKFKSKISSMSATGQHTDVTTVKLVKALVLTTWKLIIITAVYMPYSLVEGLSSRHLLFRSQQLGIRVRSALIAIIFQKGLALSSHSKQAFASLAATVLIMLANIPLGRIQRNYQEKTMNGKDARMSSLSEILRNMRILKLQEAGKVLSALATFKQLQGPIYSLPDTISSIIQTKVSLDRICSFLRLEESASDAVTKLPNGSAGKSIEVTNGRFCWDKSSEVPTLQDLNFSVRQGMRVAICGTVGSGKSSLLSCILGEIPKISGEECLLGFLASKTVLYVTHHVEFLPSADLLLVLRDGKITQLGNYEEILRSGDELMEFVVSHKGALSTLNMSEHPNVNFDSTYHPDGDGNTLVIAEDKQDDNSEEEIVDNGQLVLEEEREKGRVGFIVYWKYITMAYTGALVPLILLAQITFQVLQIGSNFWMAWAAPMSKNVKPRVSCLLMITVYVALALISSLCIFIRSHLLVMAGCKTATVLFEKMHNSIFRAPMYFFDSTPSGRILNRASTDQSTVDTRVFNLMGYLLFPAIEILGTIVLMSRVAWPVFVIFIPITVASLWYQVRYAPQLPSVLKGLTCTLPGEKKTDGIDICTIGLHDLRTRLSIIPQDPVMFEGTLRSNIDPLGEYSDEEIWEALNSCHLADEVRKNELKLDSIDNLIQNTLKVQFPECTVITIAHRITSVLGCDKVLLLDNGEIAEQDTPAKLLKDKSSLFSKLVSEYTMGSDYK</sequence>
<dbReference type="Gene3D" id="1.20.1560.10">
    <property type="entry name" value="ABC transporter type 1, transmembrane domain"/>
    <property type="match status" value="2"/>
</dbReference>
<evidence type="ECO:0000256" key="1">
    <source>
        <dbReference type="ARBA" id="ARBA00022448"/>
    </source>
</evidence>
<keyword evidence="1" id="KW-0813">Transport</keyword>
<dbReference type="PANTHER" id="PTHR24223:SF249">
    <property type="entry name" value="OS02G0288700 PROTEIN"/>
    <property type="match status" value="1"/>
</dbReference>
<organism evidence="9 10">
    <name type="scientific">Eleusine coracana subsp. coracana</name>
    <dbReference type="NCBI Taxonomy" id="191504"/>
    <lineage>
        <taxon>Eukaryota</taxon>
        <taxon>Viridiplantae</taxon>
        <taxon>Streptophyta</taxon>
        <taxon>Embryophyta</taxon>
        <taxon>Tracheophyta</taxon>
        <taxon>Spermatophyta</taxon>
        <taxon>Magnoliopsida</taxon>
        <taxon>Liliopsida</taxon>
        <taxon>Poales</taxon>
        <taxon>Poaceae</taxon>
        <taxon>PACMAD clade</taxon>
        <taxon>Chloridoideae</taxon>
        <taxon>Cynodonteae</taxon>
        <taxon>Eleusininae</taxon>
        <taxon>Eleusine</taxon>
    </lineage>
</organism>
<dbReference type="PANTHER" id="PTHR24223">
    <property type="entry name" value="ATP-BINDING CASSETTE SUB-FAMILY C"/>
    <property type="match status" value="1"/>
</dbReference>
<dbReference type="GO" id="GO:0016020">
    <property type="term" value="C:membrane"/>
    <property type="evidence" value="ECO:0007669"/>
    <property type="project" value="InterPro"/>
</dbReference>
<dbReference type="GO" id="GO:0016887">
    <property type="term" value="F:ATP hydrolysis activity"/>
    <property type="evidence" value="ECO:0007669"/>
    <property type="project" value="InterPro"/>
</dbReference>
<dbReference type="AlphaFoldDB" id="A0AAV5EQ72"/>
<evidence type="ECO:0000256" key="4">
    <source>
        <dbReference type="ARBA" id="ARBA00022840"/>
    </source>
</evidence>
<evidence type="ECO:0000313" key="9">
    <source>
        <dbReference type="EMBL" id="GJN24563.1"/>
    </source>
</evidence>
<accession>A0AAV5EQ72</accession>
<dbReference type="SUPFAM" id="SSF90123">
    <property type="entry name" value="ABC transporter transmembrane region"/>
    <property type="match status" value="2"/>
</dbReference>
<gene>
    <name evidence="9" type="primary">gb12312</name>
    <name evidence="9" type="ORF">PR202_gb12312</name>
</gene>
<dbReference type="Pfam" id="PF00664">
    <property type="entry name" value="ABC_membrane"/>
    <property type="match status" value="2"/>
</dbReference>
<evidence type="ECO:0000256" key="5">
    <source>
        <dbReference type="ARBA" id="ARBA00022989"/>
    </source>
</evidence>
<feature type="domain" description="ABC transmembrane type-1" evidence="8">
    <location>
        <begin position="436"/>
        <end position="596"/>
    </location>
</feature>
<dbReference type="Pfam" id="PF00005">
    <property type="entry name" value="ABC_tran"/>
    <property type="match status" value="1"/>
</dbReference>
<dbReference type="InterPro" id="IPR011527">
    <property type="entry name" value="ABC1_TM_dom"/>
</dbReference>
<keyword evidence="3" id="KW-0547">Nucleotide-binding</keyword>
<dbReference type="EMBL" id="BQKI01000077">
    <property type="protein sequence ID" value="GJN24563.1"/>
    <property type="molecule type" value="Genomic_DNA"/>
</dbReference>
<dbReference type="Proteomes" id="UP001054889">
    <property type="component" value="Unassembled WGS sequence"/>
</dbReference>
<dbReference type="InterPro" id="IPR003439">
    <property type="entry name" value="ABC_transporter-like_ATP-bd"/>
</dbReference>
<protein>
    <recommendedName>
        <fullName evidence="8">ABC transmembrane type-1 domain-containing protein</fullName>
    </recommendedName>
</protein>
<evidence type="ECO:0000256" key="2">
    <source>
        <dbReference type="ARBA" id="ARBA00022692"/>
    </source>
</evidence>
<keyword evidence="6 7" id="KW-0472">Membrane</keyword>
<evidence type="ECO:0000313" key="10">
    <source>
        <dbReference type="Proteomes" id="UP001054889"/>
    </source>
</evidence>
<keyword evidence="2 7" id="KW-0812">Transmembrane</keyword>
<keyword evidence="10" id="KW-1185">Reference proteome</keyword>
<dbReference type="GO" id="GO:0140359">
    <property type="term" value="F:ABC-type transporter activity"/>
    <property type="evidence" value="ECO:0007669"/>
    <property type="project" value="InterPro"/>
</dbReference>
<feature type="transmembrane region" description="Helical" evidence="7">
    <location>
        <begin position="120"/>
        <end position="137"/>
    </location>
</feature>
<keyword evidence="5 7" id="KW-1133">Transmembrane helix</keyword>
<dbReference type="InterPro" id="IPR027417">
    <property type="entry name" value="P-loop_NTPase"/>
</dbReference>
<name>A0AAV5EQ72_ELECO</name>
<feature type="transmembrane region" description="Helical" evidence="7">
    <location>
        <begin position="570"/>
        <end position="588"/>
    </location>
</feature>
<feature type="transmembrane region" description="Helical" evidence="7">
    <location>
        <begin position="467"/>
        <end position="490"/>
    </location>
</feature>
<dbReference type="GO" id="GO:0005524">
    <property type="term" value="F:ATP binding"/>
    <property type="evidence" value="ECO:0007669"/>
    <property type="project" value="UniProtKB-KW"/>
</dbReference>
<reference evidence="9" key="2">
    <citation type="submission" date="2021-12" db="EMBL/GenBank/DDBJ databases">
        <title>Resequencing data analysis of finger millet.</title>
        <authorList>
            <person name="Hatakeyama M."/>
            <person name="Aluri S."/>
            <person name="Balachadran M.T."/>
            <person name="Sivarajan S.R."/>
            <person name="Poveda L."/>
            <person name="Shimizu-Inatsugi R."/>
            <person name="Schlapbach R."/>
            <person name="Sreeman S.M."/>
            <person name="Shimizu K.K."/>
        </authorList>
    </citation>
    <scope>NUCLEOTIDE SEQUENCE</scope>
</reference>
<feature type="transmembrane region" description="Helical" evidence="7">
    <location>
        <begin position="421"/>
        <end position="447"/>
    </location>
</feature>
<evidence type="ECO:0000259" key="8">
    <source>
        <dbReference type="PROSITE" id="PS50929"/>
    </source>
</evidence>
<comment type="caution">
    <text evidence="9">The sequence shown here is derived from an EMBL/GenBank/DDBJ whole genome shotgun (WGS) entry which is preliminary data.</text>
</comment>
<keyword evidence="4" id="KW-0067">ATP-binding</keyword>